<dbReference type="EMBL" id="CAXDID020000038">
    <property type="protein sequence ID" value="CAL5998515.1"/>
    <property type="molecule type" value="Genomic_DNA"/>
</dbReference>
<dbReference type="AlphaFoldDB" id="A0AA86TGK7"/>
<keyword evidence="4" id="KW-1185">Reference proteome</keyword>
<organism evidence="2">
    <name type="scientific">Hexamita inflata</name>
    <dbReference type="NCBI Taxonomy" id="28002"/>
    <lineage>
        <taxon>Eukaryota</taxon>
        <taxon>Metamonada</taxon>
        <taxon>Diplomonadida</taxon>
        <taxon>Hexamitidae</taxon>
        <taxon>Hexamitinae</taxon>
        <taxon>Hexamita</taxon>
    </lineage>
</organism>
<sequence>MELLMKRIQQLNIANIDPLIATRQLQENFPEYRIITQSLIMTSVARAQQRLKLSPQKKPSEIQYSPINLKQSTNDFHNSQSTKPSVNSSMQSTNQKMNTSAIQKQPPTNKQETKLPVTPSRIPTVPFKPNIVRNSSFEYLNNNSSAPQVVLERQDSQEQIEQKPVKKSMSTSNHFRKDLTMMDLKKNKSQEKVPDVNLTPLTKLQTQLEKQVSSYEQRRSSNLKVPDKASPSIDLIQVTAPERPGGFQISSTNLNFNDVYIQKQYQKTIYVAMRKGSNYCSKFSIKSTGSQQLTPKLVKNNDFYILTLTLKLQQTGEFRGSVKFISDKEKKILTVQAHAVDQDTADEFHFNVNPDQLEKSKIPLTPQQKSAFLSNNISLNKSEPSIQTDFNFTFPNQPSKLNLVHVQTTHQDELKQQAIQQTLDLAQKYNVNPETLKKQFSENTENSNEMEEPLRESVIPEKQIDKSDVLQADFEITQNQMKRWRNGTNGWNGFNQKVQKKGGWGPEFGIRNLIE</sequence>
<evidence type="ECO:0000313" key="3">
    <source>
        <dbReference type="EMBL" id="CAL5998515.1"/>
    </source>
</evidence>
<reference evidence="3 4" key="2">
    <citation type="submission" date="2024-07" db="EMBL/GenBank/DDBJ databases">
        <authorList>
            <person name="Akdeniz Z."/>
        </authorList>
    </citation>
    <scope>NUCLEOTIDE SEQUENCE [LARGE SCALE GENOMIC DNA]</scope>
</reference>
<accession>A0AA86TGK7</accession>
<name>A0AA86TGK7_9EUKA</name>
<evidence type="ECO:0000313" key="2">
    <source>
        <dbReference type="EMBL" id="CAI9912673.1"/>
    </source>
</evidence>
<proteinExistence type="predicted"/>
<feature type="compositionally biased region" description="Polar residues" evidence="1">
    <location>
        <begin position="68"/>
        <end position="110"/>
    </location>
</feature>
<evidence type="ECO:0000256" key="1">
    <source>
        <dbReference type="SAM" id="MobiDB-lite"/>
    </source>
</evidence>
<reference evidence="2" key="1">
    <citation type="submission" date="2023-06" db="EMBL/GenBank/DDBJ databases">
        <authorList>
            <person name="Kurt Z."/>
        </authorList>
    </citation>
    <scope>NUCLEOTIDE SEQUENCE</scope>
</reference>
<feature type="region of interest" description="Disordered" evidence="1">
    <location>
        <begin position="439"/>
        <end position="462"/>
    </location>
</feature>
<protein>
    <submittedName>
        <fullName evidence="3">Hypothetical_protein</fullName>
    </submittedName>
</protein>
<feature type="region of interest" description="Disordered" evidence="1">
    <location>
        <begin position="68"/>
        <end position="122"/>
    </location>
</feature>
<dbReference type="EMBL" id="CATOUU010000003">
    <property type="protein sequence ID" value="CAI9912673.1"/>
    <property type="molecule type" value="Genomic_DNA"/>
</dbReference>
<evidence type="ECO:0000313" key="4">
    <source>
        <dbReference type="Proteomes" id="UP001642409"/>
    </source>
</evidence>
<gene>
    <name evidence="3" type="ORF">HINF_LOCUS15772</name>
    <name evidence="2" type="ORF">HINF_LOCUS318</name>
</gene>
<comment type="caution">
    <text evidence="2">The sequence shown here is derived from an EMBL/GenBank/DDBJ whole genome shotgun (WGS) entry which is preliminary data.</text>
</comment>
<feature type="compositionally biased region" description="Basic and acidic residues" evidence="1">
    <location>
        <begin position="452"/>
        <end position="462"/>
    </location>
</feature>
<dbReference type="Proteomes" id="UP001642409">
    <property type="component" value="Unassembled WGS sequence"/>
</dbReference>